<proteinExistence type="inferred from homology"/>
<dbReference type="Gene3D" id="3.30.559.30">
    <property type="entry name" value="Nonribosomal peptide synthetase, condensation domain"/>
    <property type="match status" value="1"/>
</dbReference>
<dbReference type="SUPFAM" id="SSF56801">
    <property type="entry name" value="Acetyl-CoA synthetase-like"/>
    <property type="match status" value="1"/>
</dbReference>
<keyword evidence="12" id="KW-1185">Reference proteome</keyword>
<dbReference type="Gene3D" id="3.30.559.10">
    <property type="entry name" value="Chloramphenicol acetyltransferase-like domain"/>
    <property type="match status" value="1"/>
</dbReference>
<dbReference type="InterPro" id="IPR020806">
    <property type="entry name" value="PKS_PP-bd"/>
</dbReference>
<dbReference type="PROSITE" id="PS00455">
    <property type="entry name" value="AMP_BINDING"/>
    <property type="match status" value="1"/>
</dbReference>
<dbReference type="PROSITE" id="PS00012">
    <property type="entry name" value="PHOSPHOPANTETHEINE"/>
    <property type="match status" value="1"/>
</dbReference>
<evidence type="ECO:0000256" key="4">
    <source>
        <dbReference type="ARBA" id="ARBA00016743"/>
    </source>
</evidence>
<evidence type="ECO:0000256" key="2">
    <source>
        <dbReference type="ARBA" id="ARBA00005102"/>
    </source>
</evidence>
<dbReference type="InterPro" id="IPR042099">
    <property type="entry name" value="ANL_N_sf"/>
</dbReference>
<dbReference type="Proteomes" id="UP000653493">
    <property type="component" value="Unassembled WGS sequence"/>
</dbReference>
<dbReference type="InterPro" id="IPR057737">
    <property type="entry name" value="Condensation_MtbB-like"/>
</dbReference>
<dbReference type="PROSITE" id="PS50075">
    <property type="entry name" value="CARRIER"/>
    <property type="match status" value="2"/>
</dbReference>
<dbReference type="GO" id="GO:0043041">
    <property type="term" value="P:amino acid activation for nonribosomal peptide biosynthetic process"/>
    <property type="evidence" value="ECO:0007669"/>
    <property type="project" value="TreeGrafter"/>
</dbReference>
<evidence type="ECO:0000259" key="10">
    <source>
        <dbReference type="PROSITE" id="PS50075"/>
    </source>
</evidence>
<dbReference type="GO" id="GO:0017000">
    <property type="term" value="P:antibiotic biosynthetic process"/>
    <property type="evidence" value="ECO:0007669"/>
    <property type="project" value="UniProtKB-ARBA"/>
</dbReference>
<dbReference type="Gene3D" id="1.10.1200.10">
    <property type="entry name" value="ACP-like"/>
    <property type="match status" value="2"/>
</dbReference>
<dbReference type="InterPro" id="IPR006162">
    <property type="entry name" value="Ppantetheine_attach_site"/>
</dbReference>
<evidence type="ECO:0000256" key="1">
    <source>
        <dbReference type="ARBA" id="ARBA00001957"/>
    </source>
</evidence>
<dbReference type="InterPro" id="IPR020845">
    <property type="entry name" value="AMP-binding_CS"/>
</dbReference>
<evidence type="ECO:0000256" key="9">
    <source>
        <dbReference type="ARBA" id="ARBA00033440"/>
    </source>
</evidence>
<dbReference type="Gene3D" id="3.40.50.150">
    <property type="entry name" value="Vaccinia Virus protein VP39"/>
    <property type="match status" value="1"/>
</dbReference>
<dbReference type="InterPro" id="IPR001242">
    <property type="entry name" value="Condensation_dom"/>
</dbReference>
<feature type="domain" description="Carrier" evidence="10">
    <location>
        <begin position="12"/>
        <end position="88"/>
    </location>
</feature>
<keyword evidence="8" id="KW-0677">Repeat</keyword>
<gene>
    <name evidence="11" type="ORF">GCM10010238_56900</name>
</gene>
<dbReference type="Pfam" id="PF00501">
    <property type="entry name" value="AMP-binding"/>
    <property type="match status" value="1"/>
</dbReference>
<dbReference type="FunFam" id="3.40.50.12780:FF:000012">
    <property type="entry name" value="Non-ribosomal peptide synthetase"/>
    <property type="match status" value="1"/>
</dbReference>
<evidence type="ECO:0000256" key="6">
    <source>
        <dbReference type="ARBA" id="ARBA00022553"/>
    </source>
</evidence>
<dbReference type="InterPro" id="IPR036736">
    <property type="entry name" value="ACP-like_sf"/>
</dbReference>
<dbReference type="PANTHER" id="PTHR45527">
    <property type="entry name" value="NONRIBOSOMAL PEPTIDE SYNTHETASE"/>
    <property type="match status" value="1"/>
</dbReference>
<evidence type="ECO:0000256" key="3">
    <source>
        <dbReference type="ARBA" id="ARBA00007380"/>
    </source>
</evidence>
<dbReference type="InterPro" id="IPR000873">
    <property type="entry name" value="AMP-dep_synth/lig_dom"/>
</dbReference>
<dbReference type="CDD" id="cd12114">
    <property type="entry name" value="A_NRPS_TlmIV_like"/>
    <property type="match status" value="1"/>
</dbReference>
<dbReference type="GO" id="GO:0016874">
    <property type="term" value="F:ligase activity"/>
    <property type="evidence" value="ECO:0007669"/>
    <property type="project" value="UniProtKB-KW"/>
</dbReference>
<dbReference type="FunFam" id="3.30.559.30:FF:000006">
    <property type="entry name" value="Yersiniabactin polyketide/non-ribosomal peptide synthetase"/>
    <property type="match status" value="1"/>
</dbReference>
<comment type="caution">
    <text evidence="11">The sequence shown here is derived from an EMBL/GenBank/DDBJ whole genome shotgun (WGS) entry which is preliminary data.</text>
</comment>
<feature type="domain" description="Carrier" evidence="10">
    <location>
        <begin position="1474"/>
        <end position="1556"/>
    </location>
</feature>
<dbReference type="GO" id="GO:0000036">
    <property type="term" value="F:acyl carrier activity"/>
    <property type="evidence" value="ECO:0007669"/>
    <property type="project" value="TreeGrafter"/>
</dbReference>
<evidence type="ECO:0000256" key="8">
    <source>
        <dbReference type="ARBA" id="ARBA00022737"/>
    </source>
</evidence>
<dbReference type="SUPFAM" id="SSF53335">
    <property type="entry name" value="S-adenosyl-L-methionine-dependent methyltransferases"/>
    <property type="match status" value="1"/>
</dbReference>
<evidence type="ECO:0000256" key="5">
    <source>
        <dbReference type="ARBA" id="ARBA00022450"/>
    </source>
</evidence>
<dbReference type="CDD" id="cd02440">
    <property type="entry name" value="AdoMet_MTases"/>
    <property type="match status" value="1"/>
</dbReference>
<evidence type="ECO:0000256" key="7">
    <source>
        <dbReference type="ARBA" id="ARBA00022598"/>
    </source>
</evidence>
<dbReference type="PANTHER" id="PTHR45527:SF10">
    <property type="entry name" value="PYOCHELIN SYNTHASE PCHF"/>
    <property type="match status" value="1"/>
</dbReference>
<keyword evidence="5" id="KW-0596">Phosphopantetheine</keyword>
<protein>
    <recommendedName>
        <fullName evidence="4">Phenyloxazoline synthase MbtB</fullName>
    </recommendedName>
    <alternativeName>
        <fullName evidence="9">Mycobactin synthetase protein B</fullName>
    </alternativeName>
</protein>
<dbReference type="Pfam" id="PF00668">
    <property type="entry name" value="Condensation"/>
    <property type="match status" value="1"/>
</dbReference>
<dbReference type="SMART" id="SM00823">
    <property type="entry name" value="PKS_PP"/>
    <property type="match status" value="2"/>
</dbReference>
<dbReference type="GO" id="GO:0031177">
    <property type="term" value="F:phosphopantetheine binding"/>
    <property type="evidence" value="ECO:0007669"/>
    <property type="project" value="InterPro"/>
</dbReference>
<dbReference type="FunFam" id="3.30.559.10:FF:000023">
    <property type="entry name" value="Non-ribosomal peptide synthetase"/>
    <property type="match status" value="1"/>
</dbReference>
<dbReference type="InterPro" id="IPR009081">
    <property type="entry name" value="PP-bd_ACP"/>
</dbReference>
<reference evidence="11" key="2">
    <citation type="submission" date="2020-09" db="EMBL/GenBank/DDBJ databases">
        <authorList>
            <person name="Sun Q."/>
            <person name="Ohkuma M."/>
        </authorList>
    </citation>
    <scope>NUCLEOTIDE SEQUENCE</scope>
    <source>
        <strain evidence="11">JCM 4234</strain>
    </source>
</reference>
<comment type="pathway">
    <text evidence="2">Siderophore biosynthesis; mycobactin biosynthesis.</text>
</comment>
<dbReference type="InterPro" id="IPR010071">
    <property type="entry name" value="AA_adenyl_dom"/>
</dbReference>
<evidence type="ECO:0000313" key="11">
    <source>
        <dbReference type="EMBL" id="GGS60367.1"/>
    </source>
</evidence>
<dbReference type="Gene3D" id="3.40.50.12780">
    <property type="entry name" value="N-terminal domain of ligase-like"/>
    <property type="match status" value="1"/>
</dbReference>
<sequence>MPGSARHTAPSSGLPMSQEDLRRHLARSLRLDPAEIGDDDDLVGLGLDSVTAMTMVGAWRDAGLTVTYREFTVSPTVSDWWALLADGRSETPPVAETVTAVDPGAPFPLTPVQHAYWIGRHEGQVLGGVACHGYFEFDGPGADPARLEDAVHRLTERHGMLRAVIRDDGRQEIMSRSPWPGLTCHDLRSLSPDAAGERLRAVREELSHRLLDIQAGQVFDIQLSLLPDGSARLHLDVDLIVADVMSIQVLLADLAALYRGVDLPPLTLSFAEYLADRTARRREEREQARAHWRERAERLTVGGPRLPLATDPARVVRPRFRRRSHLLEQARFDHLKEWARAHRVTPSMVLATAFAEVLGQWSEDRRFLLNVPLFDRQAGHPDTERMIADFTNLILLEVETGGTAPFGDRVRAVQDRFQQDVSYAAYSAVEVLRDLARSRPDGPVTAPVVFASSIGGLFVDDDFRGLFGDMSWMLSQTPQVWLDHQLYETPDGLLLTWDTVDALFPDGLVDAMFTAYTHLVRRLAEDERAWTGPVARALPPAQAARRAQVNATAAPVPEGLLHDGLIAQARRTPDRTAVVAADRSLAYGELLGRAEAVAELLRERCRCTTGEIVAVAMPKGWQQIVGVLGTLLAGCAYLPLDTAQPPARRDRILKDAGVRQILVCEGGPGPAGWPEQVRVDAVDDLTSAATSPYTSPPYGERPRPEDLAYVIYTSGSSGTPKGVMISHRSALNTVADINTRYGVGEDDRILGLAGLGFDLSVYDVFGPLARGGALVLPAPDRRGDPSHWAELIHEHRVTLWNSVPAQLQMLDDCLGPTAEWDLSRLRLALISGDWIPVTLPDSIRGKLPGLRVISLGGATEAAIWSIHFPIGTVDEKWTSIPYGTPLAGQTFHVLDAEDPALPPCPDWVTGELYIGGVGLALGYLGDPERTAERFVRHPVTGERLYRTGDLGRYRPDGVIEFLGRADSQVKVLGHRIEPGEIESALERHPSVGAACVLADGGRTDRRLVAFVTGSHRTRNAGSTAELAAAADAAGRSAAKAPDAARMRAFHTALDEAVLLTVGHVLQEPLAERHTADEVLRLMRAVPRHHWIVRRWLGLLHEAGRVTHDPTTGMYTAAPGALPDSRSEVDAAWRRVRELHAHGHDQWSPEAVALFERSGARLPELVSGAQDEVHLLFPEGRADTAVSLFTDSLIARYTNAATAGALREIALNHTPDHGPLRVLEVGAGVGGTSAAAFEALADQDVEYLFTDVSPFFLNGAQERFADVPFVDYGLFDMNTDPRSQGLDPNSFDVIVAANVLHNARNAATMLGRLRELLAPGGRLLFTEPTRESPELLIFMAFLMDAGETGVDFADVRRGQDRMLLDREEWTRLLRQAGATELWHLPRDPGPDADLLPPSLGQVLLAARFKTDQARVSPDALGTYLAGQLPAHMVPSRTQVLDALPLTANGKVDRGALAAWLRAAPDPVAGRKEALPPRDALEEAIAGLWAEVLGAGEQIGVDQDFFAAGGDSLLATQLIGKVRGQVPEATGHGFDALLRCLIEYRTVEALAAAVRQPPGVDPGEEPGR</sequence>
<dbReference type="InterPro" id="IPR029063">
    <property type="entry name" value="SAM-dependent_MTases_sf"/>
</dbReference>
<dbReference type="Pfam" id="PF00550">
    <property type="entry name" value="PP-binding"/>
    <property type="match status" value="2"/>
</dbReference>
<dbReference type="GO" id="GO:0005737">
    <property type="term" value="C:cytoplasm"/>
    <property type="evidence" value="ECO:0007669"/>
    <property type="project" value="TreeGrafter"/>
</dbReference>
<dbReference type="Gene3D" id="3.30.300.30">
    <property type="match status" value="2"/>
</dbReference>
<keyword evidence="6" id="KW-0597">Phosphoprotein</keyword>
<comment type="cofactor">
    <cofactor evidence="1">
        <name>pantetheine 4'-phosphate</name>
        <dbReference type="ChEBI" id="CHEBI:47942"/>
    </cofactor>
</comment>
<evidence type="ECO:0000313" key="12">
    <source>
        <dbReference type="Proteomes" id="UP000653493"/>
    </source>
</evidence>
<dbReference type="InterPro" id="IPR013217">
    <property type="entry name" value="Methyltransf_12"/>
</dbReference>
<name>A0A918LK89_STRGD</name>
<dbReference type="CDD" id="cd19535">
    <property type="entry name" value="Cyc_NRPS"/>
    <property type="match status" value="1"/>
</dbReference>
<dbReference type="NCBIfam" id="TIGR01733">
    <property type="entry name" value="AA-adenyl-dom"/>
    <property type="match status" value="1"/>
</dbReference>
<dbReference type="Pfam" id="PF08242">
    <property type="entry name" value="Methyltransf_12"/>
    <property type="match status" value="1"/>
</dbReference>
<dbReference type="InterPro" id="IPR023213">
    <property type="entry name" value="CAT-like_dom_sf"/>
</dbReference>
<dbReference type="SUPFAM" id="SSF52777">
    <property type="entry name" value="CoA-dependent acyltransferases"/>
    <property type="match status" value="2"/>
</dbReference>
<reference evidence="11" key="1">
    <citation type="journal article" date="2014" name="Int. J. Syst. Evol. Microbiol.">
        <title>Complete genome sequence of Corynebacterium casei LMG S-19264T (=DSM 44701T), isolated from a smear-ripened cheese.</title>
        <authorList>
            <consortium name="US DOE Joint Genome Institute (JGI-PGF)"/>
            <person name="Walter F."/>
            <person name="Albersmeier A."/>
            <person name="Kalinowski J."/>
            <person name="Ruckert C."/>
        </authorList>
    </citation>
    <scope>NUCLEOTIDE SEQUENCE</scope>
    <source>
        <strain evidence="11">JCM 4234</strain>
    </source>
</reference>
<keyword evidence="7" id="KW-0436">Ligase</keyword>
<comment type="similarity">
    <text evidence="3">Belongs to the ATP-dependent AMP-binding enzyme family. MbtB subfamily.</text>
</comment>
<accession>A0A918LK89</accession>
<dbReference type="InterPro" id="IPR045851">
    <property type="entry name" value="AMP-bd_C_sf"/>
</dbReference>
<dbReference type="GO" id="GO:0009403">
    <property type="term" value="P:toxin biosynthetic process"/>
    <property type="evidence" value="ECO:0007669"/>
    <property type="project" value="UniProtKB-ARBA"/>
</dbReference>
<dbReference type="SUPFAM" id="SSF47336">
    <property type="entry name" value="ACP-like"/>
    <property type="match status" value="2"/>
</dbReference>
<organism evidence="11 12">
    <name type="scientific">Streptomyces griseoviridis</name>
    <dbReference type="NCBI Taxonomy" id="45398"/>
    <lineage>
        <taxon>Bacteria</taxon>
        <taxon>Bacillati</taxon>
        <taxon>Actinomycetota</taxon>
        <taxon>Actinomycetes</taxon>
        <taxon>Kitasatosporales</taxon>
        <taxon>Streptomycetaceae</taxon>
        <taxon>Streptomyces</taxon>
    </lineage>
</organism>
<dbReference type="EMBL" id="BMSL01000024">
    <property type="protein sequence ID" value="GGS60367.1"/>
    <property type="molecule type" value="Genomic_DNA"/>
</dbReference>